<dbReference type="AlphaFoldDB" id="A0A9Q9AHK9"/>
<gene>
    <name evidence="2" type="ORF">Slin15195_G003520</name>
</gene>
<protein>
    <submittedName>
        <fullName evidence="2">Uncharacterized protein</fullName>
    </submittedName>
</protein>
<dbReference type="OrthoDB" id="3637873at2759"/>
<feature type="region of interest" description="Disordered" evidence="1">
    <location>
        <begin position="90"/>
        <end position="110"/>
    </location>
</feature>
<dbReference type="EMBL" id="CP099418">
    <property type="protein sequence ID" value="USW47033.1"/>
    <property type="molecule type" value="Genomic_DNA"/>
</dbReference>
<keyword evidence="3" id="KW-1185">Reference proteome</keyword>
<evidence type="ECO:0000256" key="1">
    <source>
        <dbReference type="SAM" id="MobiDB-lite"/>
    </source>
</evidence>
<accession>A0A9Q9AHK9</accession>
<reference evidence="2" key="1">
    <citation type="submission" date="2022-06" db="EMBL/GenBank/DDBJ databases">
        <title>Complete genome sequences of two strains of the flax pathogen Septoria linicola.</title>
        <authorList>
            <person name="Lapalu N."/>
            <person name="Simon A."/>
            <person name="Demenou B."/>
            <person name="Paumier D."/>
            <person name="Guillot M.-P."/>
            <person name="Gout L."/>
            <person name="Valade R."/>
        </authorList>
    </citation>
    <scope>NUCLEOTIDE SEQUENCE</scope>
    <source>
        <strain evidence="2">SE15195</strain>
    </source>
</reference>
<sequence length="110" mass="12503">MPLPPDEDYAPPMALMGLGVAMYEYDHDQEIYDQAHVAPLNIGRGRTKEDIPKRQTQSTPRTLAQTVKQLRLTDYDGREYCDYQANDDARSSYYASSSSSEPLDWPLVNT</sequence>
<feature type="region of interest" description="Disordered" evidence="1">
    <location>
        <begin position="43"/>
        <end position="69"/>
    </location>
</feature>
<feature type="compositionally biased region" description="Low complexity" evidence="1">
    <location>
        <begin position="91"/>
        <end position="100"/>
    </location>
</feature>
<evidence type="ECO:0000313" key="3">
    <source>
        <dbReference type="Proteomes" id="UP001056384"/>
    </source>
</evidence>
<evidence type="ECO:0000313" key="2">
    <source>
        <dbReference type="EMBL" id="USW47033.1"/>
    </source>
</evidence>
<organism evidence="2 3">
    <name type="scientific">Septoria linicola</name>
    <dbReference type="NCBI Taxonomy" id="215465"/>
    <lineage>
        <taxon>Eukaryota</taxon>
        <taxon>Fungi</taxon>
        <taxon>Dikarya</taxon>
        <taxon>Ascomycota</taxon>
        <taxon>Pezizomycotina</taxon>
        <taxon>Dothideomycetes</taxon>
        <taxon>Dothideomycetidae</taxon>
        <taxon>Mycosphaerellales</taxon>
        <taxon>Mycosphaerellaceae</taxon>
        <taxon>Septoria</taxon>
    </lineage>
</organism>
<dbReference type="Proteomes" id="UP001056384">
    <property type="component" value="Chromosome 1"/>
</dbReference>
<name>A0A9Q9AHK9_9PEZI</name>
<proteinExistence type="predicted"/>
<feature type="compositionally biased region" description="Polar residues" evidence="1">
    <location>
        <begin position="54"/>
        <end position="68"/>
    </location>
</feature>